<evidence type="ECO:0000313" key="1">
    <source>
        <dbReference type="EMBL" id="GAA5140519.1"/>
    </source>
</evidence>
<dbReference type="Proteomes" id="UP001500804">
    <property type="component" value="Unassembled WGS sequence"/>
</dbReference>
<organism evidence="1 2">
    <name type="scientific">Pseudonocardia adelaidensis</name>
    <dbReference type="NCBI Taxonomy" id="648754"/>
    <lineage>
        <taxon>Bacteria</taxon>
        <taxon>Bacillati</taxon>
        <taxon>Actinomycetota</taxon>
        <taxon>Actinomycetes</taxon>
        <taxon>Pseudonocardiales</taxon>
        <taxon>Pseudonocardiaceae</taxon>
        <taxon>Pseudonocardia</taxon>
    </lineage>
</organism>
<proteinExistence type="predicted"/>
<keyword evidence="2" id="KW-1185">Reference proteome</keyword>
<sequence>MAQESIWHAPGPWPLIASPSSCTPAATCRRRWWWVNRRSLVLSEDDRLRLDLPLLPEDLRGRLDAR</sequence>
<evidence type="ECO:0000313" key="2">
    <source>
        <dbReference type="Proteomes" id="UP001500804"/>
    </source>
</evidence>
<name>A0ABP9P7N3_9PSEU</name>
<gene>
    <name evidence="1" type="ORF">GCM10023320_78270</name>
</gene>
<reference evidence="2" key="1">
    <citation type="journal article" date="2019" name="Int. J. Syst. Evol. Microbiol.">
        <title>The Global Catalogue of Microorganisms (GCM) 10K type strain sequencing project: providing services to taxonomists for standard genome sequencing and annotation.</title>
        <authorList>
            <consortium name="The Broad Institute Genomics Platform"/>
            <consortium name="The Broad Institute Genome Sequencing Center for Infectious Disease"/>
            <person name="Wu L."/>
            <person name="Ma J."/>
        </authorList>
    </citation>
    <scope>NUCLEOTIDE SEQUENCE [LARGE SCALE GENOMIC DNA]</scope>
    <source>
        <strain evidence="2">JCM 18302</strain>
    </source>
</reference>
<dbReference type="EMBL" id="BAABJO010000048">
    <property type="protein sequence ID" value="GAA5140519.1"/>
    <property type="molecule type" value="Genomic_DNA"/>
</dbReference>
<dbReference type="RefSeq" id="WP_345612606.1">
    <property type="nucleotide sequence ID" value="NZ_BAABJO010000048.1"/>
</dbReference>
<comment type="caution">
    <text evidence="1">The sequence shown here is derived from an EMBL/GenBank/DDBJ whole genome shotgun (WGS) entry which is preliminary data.</text>
</comment>
<accession>A0ABP9P7N3</accession>
<protein>
    <submittedName>
        <fullName evidence="1">Uncharacterized protein</fullName>
    </submittedName>
</protein>